<gene>
    <name evidence="1" type="ORF">JCM19294_2662</name>
</gene>
<reference evidence="1" key="1">
    <citation type="journal article" date="2014" name="Genome Announc.">
        <title>Draft Genome Sequences of Marine Flavobacterium Nonlabens Strains NR17, NR24, NR27, NR32, NR33, and Ara13.</title>
        <authorList>
            <person name="Nakanishi M."/>
            <person name="Meirelles P."/>
            <person name="Suzuki R."/>
            <person name="Takatani N."/>
            <person name="Mino S."/>
            <person name="Suda W."/>
            <person name="Oshima K."/>
            <person name="Hattori M."/>
            <person name="Ohkuma M."/>
            <person name="Hosokawa M."/>
            <person name="Miyashita K."/>
            <person name="Thompson F.L."/>
            <person name="Niwa A."/>
            <person name="Sawabe T."/>
            <person name="Sawabe T."/>
        </authorList>
    </citation>
    <scope>NUCLEOTIDE SEQUENCE [LARGE SCALE GENOMIC DNA]</scope>
    <source>
        <strain evidence="1">JCM 19294</strain>
    </source>
</reference>
<protein>
    <submittedName>
        <fullName evidence="1">Uncharacterized protein</fullName>
    </submittedName>
</protein>
<dbReference type="EMBL" id="BBML01000001">
    <property type="protein sequence ID" value="GAK95880.1"/>
    <property type="molecule type" value="Genomic_DNA"/>
</dbReference>
<accession>A0A090PYL2</accession>
<comment type="caution">
    <text evidence="1">The sequence shown here is derived from an EMBL/GenBank/DDBJ whole genome shotgun (WGS) entry which is preliminary data.</text>
</comment>
<evidence type="ECO:0000313" key="1">
    <source>
        <dbReference type="EMBL" id="GAK95880.1"/>
    </source>
</evidence>
<keyword evidence="2" id="KW-1185">Reference proteome</keyword>
<dbReference type="AlphaFoldDB" id="A0A090PYL2"/>
<evidence type="ECO:0000313" key="2">
    <source>
        <dbReference type="Proteomes" id="UP000029221"/>
    </source>
</evidence>
<organism evidence="1 2">
    <name type="scientific">Nonlabens tegetincola</name>
    <dbReference type="NCBI Taxonomy" id="323273"/>
    <lineage>
        <taxon>Bacteria</taxon>
        <taxon>Pseudomonadati</taxon>
        <taxon>Bacteroidota</taxon>
        <taxon>Flavobacteriia</taxon>
        <taxon>Flavobacteriales</taxon>
        <taxon>Flavobacteriaceae</taxon>
        <taxon>Nonlabens</taxon>
    </lineage>
</organism>
<proteinExistence type="predicted"/>
<dbReference type="Proteomes" id="UP000029221">
    <property type="component" value="Unassembled WGS sequence"/>
</dbReference>
<name>A0A090PYL2_9FLAO</name>
<sequence length="38" mass="4500">MLPIIVAVVVAPKPHVAQYQSGKRYGLKWIFKKDVWWF</sequence>